<dbReference type="AlphaFoldDB" id="A0A223D0D0"/>
<organism evidence="2 3">
    <name type="scientific">Tumebacillus algifaecis</name>
    <dbReference type="NCBI Taxonomy" id="1214604"/>
    <lineage>
        <taxon>Bacteria</taxon>
        <taxon>Bacillati</taxon>
        <taxon>Bacillota</taxon>
        <taxon>Bacilli</taxon>
        <taxon>Bacillales</taxon>
        <taxon>Alicyclobacillaceae</taxon>
        <taxon>Tumebacillus</taxon>
    </lineage>
</organism>
<name>A0A223D0D0_9BACL</name>
<dbReference type="OrthoDB" id="2382289at2"/>
<keyword evidence="1" id="KW-0472">Membrane</keyword>
<dbReference type="KEGG" id="tab:CIG75_07435"/>
<sequence>MNEKAIPTWLLAVPVIGLGELTYLLYGRLGVGWVTKASFGATVLAAVVFLIIYLMRVKHNRKKS</sequence>
<dbReference type="RefSeq" id="WP_094236077.1">
    <property type="nucleotide sequence ID" value="NZ_CP022657.1"/>
</dbReference>
<evidence type="ECO:0000256" key="1">
    <source>
        <dbReference type="SAM" id="Phobius"/>
    </source>
</evidence>
<accession>A0A223D0D0</accession>
<dbReference type="EMBL" id="CP022657">
    <property type="protein sequence ID" value="ASS74827.1"/>
    <property type="molecule type" value="Genomic_DNA"/>
</dbReference>
<keyword evidence="1" id="KW-0812">Transmembrane</keyword>
<evidence type="ECO:0000313" key="2">
    <source>
        <dbReference type="EMBL" id="ASS74827.1"/>
    </source>
</evidence>
<dbReference type="Proteomes" id="UP000214688">
    <property type="component" value="Chromosome"/>
</dbReference>
<reference evidence="2 3" key="1">
    <citation type="journal article" date="2015" name="Int. J. Syst. Evol. Microbiol.">
        <title>Tumebacillus algifaecis sp. nov., isolated from decomposing algal scum.</title>
        <authorList>
            <person name="Wu Y.F."/>
            <person name="Zhang B."/>
            <person name="Xing P."/>
            <person name="Wu Q.L."/>
            <person name="Liu S.J."/>
        </authorList>
    </citation>
    <scope>NUCLEOTIDE SEQUENCE [LARGE SCALE GENOMIC DNA]</scope>
    <source>
        <strain evidence="2 3">THMBR28</strain>
    </source>
</reference>
<gene>
    <name evidence="2" type="ORF">CIG75_07435</name>
</gene>
<keyword evidence="3" id="KW-1185">Reference proteome</keyword>
<evidence type="ECO:0000313" key="3">
    <source>
        <dbReference type="Proteomes" id="UP000214688"/>
    </source>
</evidence>
<proteinExistence type="predicted"/>
<keyword evidence="1" id="KW-1133">Transmembrane helix</keyword>
<feature type="transmembrane region" description="Helical" evidence="1">
    <location>
        <begin position="38"/>
        <end position="55"/>
    </location>
</feature>
<feature type="transmembrane region" description="Helical" evidence="1">
    <location>
        <begin position="7"/>
        <end position="26"/>
    </location>
</feature>
<protein>
    <submittedName>
        <fullName evidence="2">Uncharacterized protein</fullName>
    </submittedName>
</protein>